<dbReference type="AlphaFoldDB" id="X1SEM9"/>
<reference evidence="1" key="1">
    <citation type="journal article" date="2014" name="Front. Microbiol.">
        <title>High frequency of phylogenetically diverse reductive dehalogenase-homologous genes in deep subseafloor sedimentary metagenomes.</title>
        <authorList>
            <person name="Kawai M."/>
            <person name="Futagami T."/>
            <person name="Toyoda A."/>
            <person name="Takaki Y."/>
            <person name="Nishi S."/>
            <person name="Hori S."/>
            <person name="Arai W."/>
            <person name="Tsubouchi T."/>
            <person name="Morono Y."/>
            <person name="Uchiyama I."/>
            <person name="Ito T."/>
            <person name="Fujiyama A."/>
            <person name="Inagaki F."/>
            <person name="Takami H."/>
        </authorList>
    </citation>
    <scope>NUCLEOTIDE SEQUENCE</scope>
    <source>
        <strain evidence="1">Expedition CK06-06</strain>
    </source>
</reference>
<sequence length="52" mass="5803">MCFASDIKHVGIGPAGRPHINGRILRLVEPFAFYVQQAQFPLKKVAVFFGMV</sequence>
<comment type="caution">
    <text evidence="1">The sequence shown here is derived from an EMBL/GenBank/DDBJ whole genome shotgun (WGS) entry which is preliminary data.</text>
</comment>
<evidence type="ECO:0000313" key="1">
    <source>
        <dbReference type="EMBL" id="GAI73875.1"/>
    </source>
</evidence>
<feature type="non-terminal residue" evidence="1">
    <location>
        <position position="52"/>
    </location>
</feature>
<proteinExistence type="predicted"/>
<organism evidence="1">
    <name type="scientific">marine sediment metagenome</name>
    <dbReference type="NCBI Taxonomy" id="412755"/>
    <lineage>
        <taxon>unclassified sequences</taxon>
        <taxon>metagenomes</taxon>
        <taxon>ecological metagenomes</taxon>
    </lineage>
</organism>
<dbReference type="EMBL" id="BARW01008878">
    <property type="protein sequence ID" value="GAI73875.1"/>
    <property type="molecule type" value="Genomic_DNA"/>
</dbReference>
<gene>
    <name evidence="1" type="ORF">S12H4_18049</name>
</gene>
<accession>X1SEM9</accession>
<protein>
    <submittedName>
        <fullName evidence="1">Uncharacterized protein</fullName>
    </submittedName>
</protein>
<name>X1SEM9_9ZZZZ</name>